<proteinExistence type="predicted"/>
<dbReference type="GO" id="GO:0005886">
    <property type="term" value="C:plasma membrane"/>
    <property type="evidence" value="ECO:0007669"/>
    <property type="project" value="UniProtKB-SubCell"/>
</dbReference>
<dbReference type="PANTHER" id="PTHR30250">
    <property type="entry name" value="PST FAMILY PREDICTED COLANIC ACID TRANSPORTER"/>
    <property type="match status" value="1"/>
</dbReference>
<evidence type="ECO:0000256" key="5">
    <source>
        <dbReference type="ARBA" id="ARBA00023136"/>
    </source>
</evidence>
<reference evidence="7 8" key="1">
    <citation type="submission" date="2014-11" db="EMBL/GenBank/DDBJ databases">
        <title>Genomics and ecophysiology of heterotrophic nitrogen fixing bacteria isolated from estuarine surface water.</title>
        <authorList>
            <person name="Bentzon-Tilia M."/>
            <person name="Severin I."/>
            <person name="Hansen L.H."/>
            <person name="Riemann L."/>
        </authorList>
    </citation>
    <scope>NUCLEOTIDE SEQUENCE [LARGE SCALE GENOMIC DNA]</scope>
    <source>
        <strain evidence="7 8">BAL398</strain>
    </source>
</reference>
<dbReference type="InterPro" id="IPR050833">
    <property type="entry name" value="Poly_Biosynth_Transport"/>
</dbReference>
<feature type="transmembrane region" description="Helical" evidence="6">
    <location>
        <begin position="276"/>
        <end position="296"/>
    </location>
</feature>
<feature type="transmembrane region" description="Helical" evidence="6">
    <location>
        <begin position="21"/>
        <end position="46"/>
    </location>
</feature>
<evidence type="ECO:0000256" key="3">
    <source>
        <dbReference type="ARBA" id="ARBA00022692"/>
    </source>
</evidence>
<feature type="transmembrane region" description="Helical" evidence="6">
    <location>
        <begin position="339"/>
        <end position="358"/>
    </location>
</feature>
<feature type="transmembrane region" description="Helical" evidence="6">
    <location>
        <begin position="308"/>
        <end position="332"/>
    </location>
</feature>
<evidence type="ECO:0000256" key="2">
    <source>
        <dbReference type="ARBA" id="ARBA00022475"/>
    </source>
</evidence>
<keyword evidence="4 6" id="KW-1133">Transmembrane helix</keyword>
<name>A0A0D7F846_RHOPL</name>
<keyword evidence="3 6" id="KW-0812">Transmembrane</keyword>
<gene>
    <name evidence="7" type="ORF">OO17_02095</name>
</gene>
<dbReference type="PANTHER" id="PTHR30250:SF11">
    <property type="entry name" value="O-ANTIGEN TRANSPORTER-RELATED"/>
    <property type="match status" value="1"/>
</dbReference>
<accession>A0A0D7F846</accession>
<organism evidence="7 8">
    <name type="scientific">Rhodopseudomonas palustris</name>
    <dbReference type="NCBI Taxonomy" id="1076"/>
    <lineage>
        <taxon>Bacteria</taxon>
        <taxon>Pseudomonadati</taxon>
        <taxon>Pseudomonadota</taxon>
        <taxon>Alphaproteobacteria</taxon>
        <taxon>Hyphomicrobiales</taxon>
        <taxon>Nitrobacteraceae</taxon>
        <taxon>Rhodopseudomonas</taxon>
    </lineage>
</organism>
<feature type="transmembrane region" description="Helical" evidence="6">
    <location>
        <begin position="66"/>
        <end position="99"/>
    </location>
</feature>
<evidence type="ECO:0000313" key="8">
    <source>
        <dbReference type="Proteomes" id="UP000032515"/>
    </source>
</evidence>
<protein>
    <recommendedName>
        <fullName evidence="9">Polysaccharide biosynthesis protein</fullName>
    </recommendedName>
</protein>
<evidence type="ECO:0008006" key="9">
    <source>
        <dbReference type="Google" id="ProtNLM"/>
    </source>
</evidence>
<keyword evidence="5 6" id="KW-0472">Membrane</keyword>
<evidence type="ECO:0000256" key="6">
    <source>
        <dbReference type="SAM" id="Phobius"/>
    </source>
</evidence>
<dbReference type="PATRIC" id="fig|1076.23.peg.4464"/>
<evidence type="ECO:0000256" key="1">
    <source>
        <dbReference type="ARBA" id="ARBA00004651"/>
    </source>
</evidence>
<feature type="transmembrane region" description="Helical" evidence="6">
    <location>
        <begin position="153"/>
        <end position="171"/>
    </location>
</feature>
<evidence type="ECO:0000313" key="7">
    <source>
        <dbReference type="EMBL" id="KIZ47887.1"/>
    </source>
</evidence>
<evidence type="ECO:0000256" key="4">
    <source>
        <dbReference type="ARBA" id="ARBA00022989"/>
    </source>
</evidence>
<feature type="transmembrane region" description="Helical" evidence="6">
    <location>
        <begin position="229"/>
        <end position="248"/>
    </location>
</feature>
<dbReference type="AlphaFoldDB" id="A0A0D7F846"/>
<sequence>MIFCRFLLILFISRYLDLATLGLFGLASGFVAMAPAVTGLGMVHVIMRDAVTMAPVRLTDALRHYWTYTIGLYAVVLAISGLAAAAIGAPIWVVVVAIALFEQLGNDIFQLLSNLERPLLANFTGFLRGAAWILVYLPLALGFPALRSLDSLLLFWLIGAATSVAVFAVATRTWPWIDAFRLPFRLSWLKSLMRSSLVIYASDLSYIASQYIDRYLVTLFLGLELTGVYMLYWTAANAIYTFVSMTVLQQQRPILIKAHHQGDAAHREQCIRLVRAAAIMAVAVGLAVTIGFEIVLPLLRQPLASLNIVAFWLIVAGIVARCIADWGAMALFSARRDRVMTATNLVAIALLSFFQVVLLPLAGLAGAGIALLLTFGAIAGWRYKLVFLRQ</sequence>
<dbReference type="EMBL" id="JXXE01000034">
    <property type="protein sequence ID" value="KIZ47887.1"/>
    <property type="molecule type" value="Genomic_DNA"/>
</dbReference>
<dbReference type="Proteomes" id="UP000032515">
    <property type="component" value="Unassembled WGS sequence"/>
</dbReference>
<comment type="subcellular location">
    <subcellularLocation>
        <location evidence="1">Cell membrane</location>
        <topology evidence="1">Multi-pass membrane protein</topology>
    </subcellularLocation>
</comment>
<feature type="transmembrane region" description="Helical" evidence="6">
    <location>
        <begin position="119"/>
        <end position="141"/>
    </location>
</feature>
<comment type="caution">
    <text evidence="7">The sequence shown here is derived from an EMBL/GenBank/DDBJ whole genome shotgun (WGS) entry which is preliminary data.</text>
</comment>
<keyword evidence="2" id="KW-1003">Cell membrane</keyword>